<dbReference type="InterPro" id="IPR003593">
    <property type="entry name" value="AAA+_ATPase"/>
</dbReference>
<dbReference type="Gene3D" id="3.40.50.300">
    <property type="entry name" value="P-loop containing nucleotide triphosphate hydrolases"/>
    <property type="match status" value="2"/>
</dbReference>
<dbReference type="GO" id="GO:0016887">
    <property type="term" value="F:ATP hydrolysis activity"/>
    <property type="evidence" value="ECO:0007669"/>
    <property type="project" value="InterPro"/>
</dbReference>
<dbReference type="CDD" id="cd03221">
    <property type="entry name" value="ABCF_EF-3"/>
    <property type="match status" value="2"/>
</dbReference>
<organism evidence="6 7">
    <name type="scientific">Entomobacter blattae</name>
    <dbReference type="NCBI Taxonomy" id="2762277"/>
    <lineage>
        <taxon>Bacteria</taxon>
        <taxon>Pseudomonadati</taxon>
        <taxon>Pseudomonadota</taxon>
        <taxon>Alphaproteobacteria</taxon>
        <taxon>Acetobacterales</taxon>
        <taxon>Acetobacteraceae</taxon>
        <taxon>Entomobacter</taxon>
    </lineage>
</organism>
<dbReference type="InterPro" id="IPR032524">
    <property type="entry name" value="ABC_tran_C"/>
</dbReference>
<keyword evidence="3 6" id="KW-0067">ATP-binding</keyword>
<sequence>MSILVISHLTLRIAGRTLLEEANLTLEPGKKVGLIGKNGTGKSTLLRTITGEMSHEGGEIQIAKRARIAYIRQEQSNPQLSLLETVLQSDTERTTLLQQAQHPANAHDLAEIHERLRVIEAASAPARASSILAGLGFSAEGQNRPLADFSGGWRMRVALACALFLNPDLLLLDEPTNHLDLEATLWLQNWLQRFHGAALIVSHDREILDNTVSAIAHLDHKKLSLTPGGYTEFVRIRQERQLQHNRTAERIAQKRAHMESFIQRFRAKATKARQAQARVKALEKMPTLDAIVEDNPVHFSFPEITALPPPLIRADSVSLGYDGHPLLSNLSFRIDQEDRIALLGANGNGKSTLAKFLSGKLAPLQGELLHSPKLRVGYFAQHQDEELNERQNAVEHLLQANKNLTPTQARSHLAHFGLEAQKAETKIASLSGGEKARLLLALCTLHAPHLLVLDEPTNHLDLDAREALIHALAAYNGSVILISHDPHLITTVSDQLWLVKDGHVHPFEGDMEDYRQWLLEPAQPTSSASPPANSTNKKDERRERAEHRAAQAPLRKKIQQAETQLAKLAQEQAEIEHQLAQPDFYTEANKHTLVTLNSRLAQIKDEIQTKEEEWLLFQEEIEG</sequence>
<keyword evidence="7" id="KW-1185">Reference proteome</keyword>
<dbReference type="PROSITE" id="PS50893">
    <property type="entry name" value="ABC_TRANSPORTER_2"/>
    <property type="match status" value="2"/>
</dbReference>
<evidence type="ECO:0000256" key="2">
    <source>
        <dbReference type="ARBA" id="ARBA00022741"/>
    </source>
</evidence>
<dbReference type="RefSeq" id="WP_203412807.1">
    <property type="nucleotide sequence ID" value="NZ_CP060244.1"/>
</dbReference>
<keyword evidence="2" id="KW-0547">Nucleotide-binding</keyword>
<dbReference type="Pfam" id="PF16326">
    <property type="entry name" value="ABC_tran_CTD"/>
    <property type="match status" value="1"/>
</dbReference>
<dbReference type="InterPro" id="IPR050611">
    <property type="entry name" value="ABCF"/>
</dbReference>
<proteinExistence type="predicted"/>
<reference evidence="6 7" key="1">
    <citation type="submission" date="2020-08" db="EMBL/GenBank/DDBJ databases">
        <title>Complete genome sequence of Entomobacter blattae G55GP.</title>
        <authorList>
            <person name="Poehlein A."/>
            <person name="Guzman J."/>
            <person name="Daniel R."/>
            <person name="Vilcinskas A."/>
        </authorList>
    </citation>
    <scope>NUCLEOTIDE SEQUENCE [LARGE SCALE GENOMIC DNA]</scope>
    <source>
        <strain evidence="6 7">G55GP</strain>
    </source>
</reference>
<dbReference type="InterPro" id="IPR017871">
    <property type="entry name" value="ABC_transporter-like_CS"/>
</dbReference>
<dbReference type="AlphaFoldDB" id="A0A7H1NRZ6"/>
<name>A0A7H1NRZ6_9PROT</name>
<feature type="domain" description="ABC transporter" evidence="5">
    <location>
        <begin position="4"/>
        <end position="252"/>
    </location>
</feature>
<dbReference type="GO" id="GO:0005524">
    <property type="term" value="F:ATP binding"/>
    <property type="evidence" value="ECO:0007669"/>
    <property type="project" value="UniProtKB-KW"/>
</dbReference>
<dbReference type="FunFam" id="3.40.50.300:FF:000011">
    <property type="entry name" value="Putative ABC transporter ATP-binding component"/>
    <property type="match status" value="1"/>
</dbReference>
<dbReference type="InterPro" id="IPR027417">
    <property type="entry name" value="P-loop_NTPase"/>
</dbReference>
<dbReference type="KEGG" id="ebla:JGUZn3_13300"/>
<gene>
    <name evidence="6" type="primary">yheS</name>
    <name evidence="6" type="ORF">JGUZn3_13300</name>
</gene>
<accession>A0A7H1NRZ6</accession>
<dbReference type="Gene3D" id="1.10.287.380">
    <property type="entry name" value="Valyl-tRNA synthetase, C-terminal domain"/>
    <property type="match status" value="1"/>
</dbReference>
<protein>
    <submittedName>
        <fullName evidence="6">Putative ABC transporter ATP-binding protein YheS</fullName>
    </submittedName>
</protein>
<dbReference type="SMART" id="SM00382">
    <property type="entry name" value="AAA"/>
    <property type="match status" value="2"/>
</dbReference>
<feature type="domain" description="ABC transporter" evidence="5">
    <location>
        <begin position="312"/>
        <end position="526"/>
    </location>
</feature>
<dbReference type="EMBL" id="CP060244">
    <property type="protein sequence ID" value="QNT78556.1"/>
    <property type="molecule type" value="Genomic_DNA"/>
</dbReference>
<keyword evidence="1" id="KW-0677">Repeat</keyword>
<feature type="compositionally biased region" description="Low complexity" evidence="4">
    <location>
        <begin position="521"/>
        <end position="535"/>
    </location>
</feature>
<evidence type="ECO:0000313" key="6">
    <source>
        <dbReference type="EMBL" id="QNT78556.1"/>
    </source>
</evidence>
<evidence type="ECO:0000256" key="3">
    <source>
        <dbReference type="ARBA" id="ARBA00022840"/>
    </source>
</evidence>
<dbReference type="Proteomes" id="UP000516349">
    <property type="component" value="Chromosome"/>
</dbReference>
<feature type="region of interest" description="Disordered" evidence="4">
    <location>
        <begin position="521"/>
        <end position="557"/>
    </location>
</feature>
<evidence type="ECO:0000256" key="1">
    <source>
        <dbReference type="ARBA" id="ARBA00022737"/>
    </source>
</evidence>
<dbReference type="GO" id="GO:0003677">
    <property type="term" value="F:DNA binding"/>
    <property type="evidence" value="ECO:0007669"/>
    <property type="project" value="InterPro"/>
</dbReference>
<dbReference type="Pfam" id="PF12848">
    <property type="entry name" value="ABC_tran_Xtn"/>
    <property type="match status" value="1"/>
</dbReference>
<dbReference type="Pfam" id="PF00005">
    <property type="entry name" value="ABC_tran"/>
    <property type="match status" value="2"/>
</dbReference>
<dbReference type="InterPro" id="IPR032781">
    <property type="entry name" value="ABC_tran_Xtn"/>
</dbReference>
<dbReference type="PANTHER" id="PTHR19211:SF14">
    <property type="entry name" value="ATP-BINDING CASSETTE SUB-FAMILY F MEMBER 1"/>
    <property type="match status" value="1"/>
</dbReference>
<feature type="compositionally biased region" description="Basic and acidic residues" evidence="4">
    <location>
        <begin position="536"/>
        <end position="549"/>
    </location>
</feature>
<dbReference type="InterPro" id="IPR003439">
    <property type="entry name" value="ABC_transporter-like_ATP-bd"/>
</dbReference>
<dbReference type="InterPro" id="IPR037118">
    <property type="entry name" value="Val-tRNA_synth_C_sf"/>
</dbReference>
<evidence type="ECO:0000256" key="4">
    <source>
        <dbReference type="SAM" id="MobiDB-lite"/>
    </source>
</evidence>
<dbReference type="PROSITE" id="PS00211">
    <property type="entry name" value="ABC_TRANSPORTER_1"/>
    <property type="match status" value="2"/>
</dbReference>
<evidence type="ECO:0000259" key="5">
    <source>
        <dbReference type="PROSITE" id="PS50893"/>
    </source>
</evidence>
<dbReference type="PANTHER" id="PTHR19211">
    <property type="entry name" value="ATP-BINDING TRANSPORT PROTEIN-RELATED"/>
    <property type="match status" value="1"/>
</dbReference>
<evidence type="ECO:0000313" key="7">
    <source>
        <dbReference type="Proteomes" id="UP000516349"/>
    </source>
</evidence>
<dbReference type="SUPFAM" id="SSF52540">
    <property type="entry name" value="P-loop containing nucleoside triphosphate hydrolases"/>
    <property type="match status" value="2"/>
</dbReference>